<evidence type="ECO:0000313" key="2">
    <source>
        <dbReference type="EMBL" id="OZI76640.1"/>
    </source>
</evidence>
<dbReference type="Proteomes" id="UP000215633">
    <property type="component" value="Unassembled WGS sequence"/>
</dbReference>
<dbReference type="EMBL" id="NEVT01000006">
    <property type="protein sequence ID" value="OZI76640.1"/>
    <property type="molecule type" value="Genomic_DNA"/>
</dbReference>
<dbReference type="SUPFAM" id="SSF50249">
    <property type="entry name" value="Nucleic acid-binding proteins"/>
    <property type="match status" value="1"/>
</dbReference>
<dbReference type="PANTHER" id="PTHR34075:SF5">
    <property type="entry name" value="BLR3430 PROTEIN"/>
    <property type="match status" value="1"/>
</dbReference>
<dbReference type="InterPro" id="IPR052513">
    <property type="entry name" value="Thioester_dehydratase-like"/>
</dbReference>
<name>A0A261VSQ6_9BORD</name>
<feature type="domain" description="ChsH2 C-terminal OB-fold" evidence="1">
    <location>
        <begin position="56"/>
        <end position="111"/>
    </location>
</feature>
<evidence type="ECO:0000313" key="3">
    <source>
        <dbReference type="Proteomes" id="UP000215633"/>
    </source>
</evidence>
<dbReference type="InterPro" id="IPR012340">
    <property type="entry name" value="NA-bd_OB-fold"/>
</dbReference>
<comment type="caution">
    <text evidence="2">The sequence shown here is derived from an EMBL/GenBank/DDBJ whole genome shotgun (WGS) entry which is preliminary data.</text>
</comment>
<gene>
    <name evidence="2" type="ORF">CAL24_16165</name>
</gene>
<accession>A0A261VSQ6</accession>
<dbReference type="AlphaFoldDB" id="A0A261VSQ6"/>
<evidence type="ECO:0000259" key="1">
    <source>
        <dbReference type="Pfam" id="PF01796"/>
    </source>
</evidence>
<dbReference type="InterPro" id="IPR002878">
    <property type="entry name" value="ChsH2_C"/>
</dbReference>
<reference evidence="3" key="1">
    <citation type="submission" date="2017-05" db="EMBL/GenBank/DDBJ databases">
        <title>Complete and WGS of Bordetella genogroups.</title>
        <authorList>
            <person name="Spilker T."/>
            <person name="Lipuma J."/>
        </authorList>
    </citation>
    <scope>NUCLEOTIDE SEQUENCE [LARGE SCALE GENOMIC DNA]</scope>
    <source>
        <strain evidence="3">AU8256</strain>
    </source>
</reference>
<proteinExistence type="predicted"/>
<keyword evidence="3" id="KW-1185">Reference proteome</keyword>
<protein>
    <recommendedName>
        <fullName evidence="1">ChsH2 C-terminal OB-fold domain-containing protein</fullName>
    </recommendedName>
</protein>
<dbReference type="Pfam" id="PF01796">
    <property type="entry name" value="OB_ChsH2_C"/>
    <property type="match status" value="1"/>
</dbReference>
<dbReference type="PANTHER" id="PTHR34075">
    <property type="entry name" value="BLR3430 PROTEIN"/>
    <property type="match status" value="1"/>
</dbReference>
<sequence>MHARPDDAPGGDAPYARYVRHLRAGQLAYQFSPAAGRAVFFPRVRCPYSGQDCLEWRISAGLGTVYSTSVVYTRKGDPYNVALIDLDEGFRMMSRVILADPARVAIGQRVRFQAIAEEGLDDPIPVFTLLEPAQ</sequence>
<dbReference type="RefSeq" id="WP_094807196.1">
    <property type="nucleotide sequence ID" value="NZ_NEVT01000006.1"/>
</dbReference>
<organism evidence="2 3">
    <name type="scientific">Bordetella genomosp. 2</name>
    <dbReference type="NCBI Taxonomy" id="1983456"/>
    <lineage>
        <taxon>Bacteria</taxon>
        <taxon>Pseudomonadati</taxon>
        <taxon>Pseudomonadota</taxon>
        <taxon>Betaproteobacteria</taxon>
        <taxon>Burkholderiales</taxon>
        <taxon>Alcaligenaceae</taxon>
        <taxon>Bordetella</taxon>
    </lineage>
</organism>